<feature type="compositionally biased region" description="Pro residues" evidence="3">
    <location>
        <begin position="135"/>
        <end position="149"/>
    </location>
</feature>
<keyword evidence="1 2" id="KW-0728">SH3 domain</keyword>
<dbReference type="InterPro" id="IPR001452">
    <property type="entry name" value="SH3_domain"/>
</dbReference>
<feature type="compositionally biased region" description="Pro residues" evidence="3">
    <location>
        <begin position="174"/>
        <end position="190"/>
    </location>
</feature>
<evidence type="ECO:0000313" key="6">
    <source>
        <dbReference type="Proteomes" id="UP000076632"/>
    </source>
</evidence>
<dbReference type="InterPro" id="IPR035553">
    <property type="entry name" value="Cyk3_SH3"/>
</dbReference>
<dbReference type="InterPro" id="IPR056409">
    <property type="entry name" value="Ig_CYK3_C"/>
</dbReference>
<dbReference type="SUPFAM" id="SSF54001">
    <property type="entry name" value="Cysteine proteinases"/>
    <property type="match status" value="1"/>
</dbReference>
<protein>
    <recommendedName>
        <fullName evidence="4">SH3 domain-containing protein</fullName>
    </recommendedName>
</protein>
<feature type="compositionally biased region" description="Low complexity" evidence="3">
    <location>
        <begin position="581"/>
        <end position="591"/>
    </location>
</feature>
<dbReference type="Proteomes" id="UP000076632">
    <property type="component" value="Unassembled WGS sequence"/>
</dbReference>
<feature type="region of interest" description="Disordered" evidence="3">
    <location>
        <begin position="131"/>
        <end position="546"/>
    </location>
</feature>
<dbReference type="OMA" id="ETWYFLA"/>
<feature type="compositionally biased region" description="Pro residues" evidence="3">
    <location>
        <begin position="197"/>
        <end position="207"/>
    </location>
</feature>
<feature type="region of interest" description="Disordered" evidence="3">
    <location>
        <begin position="580"/>
        <end position="649"/>
    </location>
</feature>
<proteinExistence type="predicted"/>
<dbReference type="OrthoDB" id="6129702at2759"/>
<name>A0A165AE13_XYLHT</name>
<evidence type="ECO:0000256" key="1">
    <source>
        <dbReference type="ARBA" id="ARBA00022443"/>
    </source>
</evidence>
<dbReference type="Gene3D" id="3.10.620.30">
    <property type="match status" value="1"/>
</dbReference>
<dbReference type="InterPro" id="IPR038765">
    <property type="entry name" value="Papain-like_cys_pep_sf"/>
</dbReference>
<dbReference type="GeneID" id="28900539"/>
<feature type="compositionally biased region" description="Polar residues" evidence="3">
    <location>
        <begin position="438"/>
        <end position="450"/>
    </location>
</feature>
<dbReference type="Pfam" id="PF24584">
    <property type="entry name" value="Ig_CYK3_C"/>
    <property type="match status" value="1"/>
</dbReference>
<feature type="compositionally biased region" description="Polar residues" evidence="3">
    <location>
        <begin position="1058"/>
        <end position="1071"/>
    </location>
</feature>
<dbReference type="EMBL" id="KV407463">
    <property type="protein sequence ID" value="KZF20323.1"/>
    <property type="molecule type" value="Genomic_DNA"/>
</dbReference>
<dbReference type="GO" id="GO:0110085">
    <property type="term" value="C:mitotic actomyosin contractile ring"/>
    <property type="evidence" value="ECO:0007669"/>
    <property type="project" value="TreeGrafter"/>
</dbReference>
<dbReference type="Gene3D" id="2.30.30.40">
    <property type="entry name" value="SH3 Domains"/>
    <property type="match status" value="1"/>
</dbReference>
<dbReference type="Pfam" id="PF01841">
    <property type="entry name" value="Transglut_core"/>
    <property type="match status" value="1"/>
</dbReference>
<dbReference type="InterPro" id="IPR002931">
    <property type="entry name" value="Transglutaminase-like"/>
</dbReference>
<dbReference type="SUPFAM" id="SSF50044">
    <property type="entry name" value="SH3-domain"/>
    <property type="match status" value="1"/>
</dbReference>
<sequence>MMPNSPALPTRFPCWCRAIYSWGGETKQDLGFIEGDLIECLNAGDGSWWTGRLRRDRRMVGLFPSNFVKVLDDDFRPVNRASSQMPGGGSMRGAAPSPKKAKSTFRKPFQAYAAAGSPNPAAAQREIDEKLRGPSPIPSRAPSPAPPTSRAPSRLQRPTSSAANLPYLVRASSPAPPISRSPQPRQPSPNPYQSYEPSPPPPAPPPHRVVYDGRRTPSPAPSFTRQQYLGQGVSRGPSPTPSATGHTPSPLRNAMEDVMSSLQDMGISQESPLQQRPRSPLNPWSPEAFDQLYARPSLSQQQRPGTSLSAFGDVDEIGYPSPARPQSRIQPRYEYEDDGGPPEVSNYVARMESHLEKMQEQTSGPQDELFLPTGFTNAQPSIADDYAPAPPPKQTTHENRSHSSLGKSRHDSVDSRRRLKRRKSAYDIGKEMLGRTFTMRSSATNSSSGVQSTTTNDSNSTQLTSQSAMSGFSAGGFSATSAGSLARRRGDEQPPNVLHSRAKSHLGIGNTGKPFAIPETRPQTPMRGVTYHSDQRSPPLSQSDWAGSVSESNAVLGGLTSPKAKKSGFFKKIIESAKTGAASARSSIASSQVGRPLTPHKHTSSTGIGPTPSTSPNKETGIGGGADWVQVRRDVNRSNTLSRNERDERAERCQMLDIPVIDPIGALYDSAEGDEGLDGLPIEEPTNFLKLNLSLVDRNARFVSSLPPMTNPISLAQGYICRPYKSDVQRLRAIFTWVSEKIVWEEDFEGEIDARRVVQTKRGCSEEIAVLVTEMCAAVGLHAEVVRGHLKHPGEAYEPDTVAEPNHWWNAVIADGEWRIMDCSLANPTNPRRGLFSSAGSQAAENWYFLARPMEICYTHVPLMPEHQHICPPVPPEVLLALPCACPPYFKNGLQLQDFDTSLLQLSDLEMVQLQITVPSDIECVAEVETQAFNQDVDGDLFESGEVIKKPALAQAEWYSGQKQYTIKGLLPGDERQGVLKVFAGKRGLMHSIKDNPHALAFAVPIVHRGENPPYDFFTRHPTPHAQRHDIYVMQPQCARLAVNNTFVFCVRQHPSSFPGLSSPTPQQDARPSSAMSTSTSSGAVINGVKAAKLAIQAPSGKILRLMRKSDHSTTPMNSAADGTMWETIIKIGERGVWRGLVLADRSARWCVFAEWNCI</sequence>
<evidence type="ECO:0000313" key="5">
    <source>
        <dbReference type="EMBL" id="KZF20323.1"/>
    </source>
</evidence>
<evidence type="ECO:0000256" key="2">
    <source>
        <dbReference type="PROSITE-ProRule" id="PRU00192"/>
    </source>
</evidence>
<dbReference type="SMART" id="SM00326">
    <property type="entry name" value="SH3"/>
    <property type="match status" value="1"/>
</dbReference>
<dbReference type="FunFam" id="2.30.30.40:FF:000168">
    <property type="entry name" value="SH3 domain protein (Cyk3)"/>
    <property type="match status" value="1"/>
</dbReference>
<feature type="region of interest" description="Disordered" evidence="3">
    <location>
        <begin position="1058"/>
        <end position="1081"/>
    </location>
</feature>
<dbReference type="InterPro" id="IPR036028">
    <property type="entry name" value="SH3-like_dom_sf"/>
</dbReference>
<dbReference type="SMART" id="SM00460">
    <property type="entry name" value="TGc"/>
    <property type="match status" value="1"/>
</dbReference>
<dbReference type="PROSITE" id="PS50002">
    <property type="entry name" value="SH3"/>
    <property type="match status" value="1"/>
</dbReference>
<feature type="compositionally biased region" description="Polar residues" evidence="3">
    <location>
        <begin position="297"/>
        <end position="309"/>
    </location>
</feature>
<dbReference type="AlphaFoldDB" id="A0A165AE13"/>
<gene>
    <name evidence="5" type="ORF">L228DRAFT_270406</name>
</gene>
<dbReference type="Pfam" id="PF07653">
    <property type="entry name" value="SH3_2"/>
    <property type="match status" value="1"/>
</dbReference>
<evidence type="ECO:0000259" key="4">
    <source>
        <dbReference type="PROSITE" id="PS50002"/>
    </source>
</evidence>
<feature type="compositionally biased region" description="Low complexity" evidence="3">
    <location>
        <begin position="451"/>
        <end position="484"/>
    </location>
</feature>
<dbReference type="STRING" id="1328760.A0A165AE13"/>
<dbReference type="GO" id="GO:0140278">
    <property type="term" value="P:mitotic division septum assembly"/>
    <property type="evidence" value="ECO:0007669"/>
    <property type="project" value="TreeGrafter"/>
</dbReference>
<feature type="domain" description="SH3" evidence="4">
    <location>
        <begin position="11"/>
        <end position="73"/>
    </location>
</feature>
<feature type="compositionally biased region" description="Low complexity" evidence="3">
    <location>
        <begin position="604"/>
        <end position="616"/>
    </location>
</feature>
<feature type="compositionally biased region" description="Polar residues" evidence="3">
    <location>
        <begin position="536"/>
        <end position="546"/>
    </location>
</feature>
<dbReference type="FunFam" id="3.10.620.30:FF:000005">
    <property type="entry name" value="SH3 domain protein (Cyk3), putative"/>
    <property type="match status" value="1"/>
</dbReference>
<feature type="compositionally biased region" description="Polar residues" evidence="3">
    <location>
        <begin position="260"/>
        <end position="277"/>
    </location>
</feature>
<keyword evidence="6" id="KW-1185">Reference proteome</keyword>
<evidence type="ECO:0000256" key="3">
    <source>
        <dbReference type="SAM" id="MobiDB-lite"/>
    </source>
</evidence>
<feature type="compositionally biased region" description="Basic and acidic residues" evidence="3">
    <location>
        <begin position="424"/>
        <end position="433"/>
    </location>
</feature>
<dbReference type="CDD" id="cd11889">
    <property type="entry name" value="SH3_Cyk3p-like"/>
    <property type="match status" value="1"/>
</dbReference>
<dbReference type="RefSeq" id="XP_018185878.1">
    <property type="nucleotide sequence ID" value="XM_018335402.1"/>
</dbReference>
<dbReference type="InterPro" id="IPR052557">
    <property type="entry name" value="CAP/Cytokinesis_protein"/>
</dbReference>
<organism evidence="5 6">
    <name type="scientific">Xylona heveae (strain CBS 132557 / TC161)</name>
    <dbReference type="NCBI Taxonomy" id="1328760"/>
    <lineage>
        <taxon>Eukaryota</taxon>
        <taxon>Fungi</taxon>
        <taxon>Dikarya</taxon>
        <taxon>Ascomycota</taxon>
        <taxon>Pezizomycotina</taxon>
        <taxon>Xylonomycetes</taxon>
        <taxon>Xylonales</taxon>
        <taxon>Xylonaceae</taxon>
        <taxon>Xylona</taxon>
    </lineage>
</organism>
<feature type="region of interest" description="Disordered" evidence="3">
    <location>
        <begin position="79"/>
        <end position="104"/>
    </location>
</feature>
<reference evidence="5 6" key="1">
    <citation type="journal article" date="2016" name="Fungal Biol.">
        <title>The genome of Xylona heveae provides a window into fungal endophytism.</title>
        <authorList>
            <person name="Gazis R."/>
            <person name="Kuo A."/>
            <person name="Riley R."/>
            <person name="LaButti K."/>
            <person name="Lipzen A."/>
            <person name="Lin J."/>
            <person name="Amirebrahimi M."/>
            <person name="Hesse C.N."/>
            <person name="Spatafora J.W."/>
            <person name="Henrissat B."/>
            <person name="Hainaut M."/>
            <person name="Grigoriev I.V."/>
            <person name="Hibbett D.S."/>
        </authorList>
    </citation>
    <scope>NUCLEOTIDE SEQUENCE [LARGE SCALE GENOMIC DNA]</scope>
    <source>
        <strain evidence="5 6">TC161</strain>
    </source>
</reference>
<accession>A0A165AE13</accession>
<dbReference type="PANTHER" id="PTHR46333">
    <property type="entry name" value="CYTOKINESIS PROTEIN 3"/>
    <property type="match status" value="1"/>
</dbReference>
<dbReference type="FunCoup" id="A0A165AE13">
    <property type="interactions" value="31"/>
</dbReference>
<dbReference type="PANTHER" id="PTHR46333:SF2">
    <property type="entry name" value="CYTOKINESIS PROTEIN 3"/>
    <property type="match status" value="1"/>
</dbReference>
<dbReference type="InParanoid" id="A0A165AE13"/>